<evidence type="ECO:0000256" key="1">
    <source>
        <dbReference type="SAM" id="MobiDB-lite"/>
    </source>
</evidence>
<reference evidence="2 3" key="1">
    <citation type="submission" date="2023-04" db="EMBL/GenBank/DDBJ databases">
        <title>Forest soil microbial communities from Buena Vista Peninsula, Colon Province, Panama.</title>
        <authorList>
            <person name="Bouskill N."/>
        </authorList>
    </citation>
    <scope>NUCLEOTIDE SEQUENCE [LARGE SCALE GENOMIC DNA]</scope>
    <source>
        <strain evidence="2 3">CFH S0262</strain>
    </source>
</reference>
<sequence length="418" mass="46186">MLGTSQGSACPDKATTHSAETLGASRTSHDTEPTQLGGDERDSEFANAVQAAKSNIELVTQINSASNQLGRTWSIPVNPEMQSQTPIWSGRMQWQRQVREIMNAPDGISICRQHHVDPERVYAVAVSMARSADHHTGRRVTASRELLADRAGVSLTVLKRARRVLSGLGMAQEMVRGRLLRTIERWAAEAHHGRRQTKATSVWALVSPRSVVTRGAVRQIRDSAGSRGRSPIHPQPTDRGPQSLGTSFSSCTSVRKCKTTRAQARDARGDAPTNREPRPMALQKAAAELLRHAPALKDPRHIGAVCDAIRAHSVDAERWSGRDIARALNDDTKRRGWTWPAAGTLDDPIAYLRWRLARIDWSGPSYSEQAIAAKRRRDQERIRTAEEATNRLANKASTGTRRTAMARIRQVLAARTRS</sequence>
<feature type="compositionally biased region" description="Basic and acidic residues" evidence="1">
    <location>
        <begin position="27"/>
        <end position="40"/>
    </location>
</feature>
<proteinExistence type="predicted"/>
<comment type="caution">
    <text evidence="2">The sequence shown here is derived from an EMBL/GenBank/DDBJ whole genome shotgun (WGS) entry which is preliminary data.</text>
</comment>
<feature type="compositionally biased region" description="Polar residues" evidence="1">
    <location>
        <begin position="243"/>
        <end position="253"/>
    </location>
</feature>
<feature type="region of interest" description="Disordered" evidence="1">
    <location>
        <begin position="216"/>
        <end position="277"/>
    </location>
</feature>
<feature type="region of interest" description="Disordered" evidence="1">
    <location>
        <begin position="1"/>
        <end position="40"/>
    </location>
</feature>
<protein>
    <recommendedName>
        <fullName evidence="4">Replication protein</fullName>
    </recommendedName>
</protein>
<keyword evidence="3" id="KW-1185">Reference proteome</keyword>
<evidence type="ECO:0000313" key="2">
    <source>
        <dbReference type="EMBL" id="MDH6284561.1"/>
    </source>
</evidence>
<organism evidence="2 3">
    <name type="scientific">Prescottella agglutinans</name>
    <dbReference type="NCBI Taxonomy" id="1644129"/>
    <lineage>
        <taxon>Bacteria</taxon>
        <taxon>Bacillati</taxon>
        <taxon>Actinomycetota</taxon>
        <taxon>Actinomycetes</taxon>
        <taxon>Mycobacteriales</taxon>
        <taxon>Nocardiaceae</taxon>
        <taxon>Prescottella</taxon>
    </lineage>
</organism>
<evidence type="ECO:0008006" key="4">
    <source>
        <dbReference type="Google" id="ProtNLM"/>
    </source>
</evidence>
<accession>A0ABT6MJR6</accession>
<dbReference type="EMBL" id="JARXVC010000023">
    <property type="protein sequence ID" value="MDH6284561.1"/>
    <property type="molecule type" value="Genomic_DNA"/>
</dbReference>
<dbReference type="Proteomes" id="UP001160334">
    <property type="component" value="Unassembled WGS sequence"/>
</dbReference>
<feature type="compositionally biased region" description="Basic and acidic residues" evidence="1">
    <location>
        <begin position="263"/>
        <end position="277"/>
    </location>
</feature>
<gene>
    <name evidence="2" type="ORF">M2280_005821</name>
</gene>
<evidence type="ECO:0000313" key="3">
    <source>
        <dbReference type="Proteomes" id="UP001160334"/>
    </source>
</evidence>
<name>A0ABT6MJR6_9NOCA</name>